<dbReference type="Proteomes" id="UP001446871">
    <property type="component" value="Unassembled WGS sequence"/>
</dbReference>
<gene>
    <name evidence="1" type="ORF">PG996_013938</name>
</gene>
<evidence type="ECO:0000313" key="1">
    <source>
        <dbReference type="EMBL" id="KAK8045874.1"/>
    </source>
</evidence>
<organism evidence="1 2">
    <name type="scientific">Apiospora saccharicola</name>
    <dbReference type="NCBI Taxonomy" id="335842"/>
    <lineage>
        <taxon>Eukaryota</taxon>
        <taxon>Fungi</taxon>
        <taxon>Dikarya</taxon>
        <taxon>Ascomycota</taxon>
        <taxon>Pezizomycotina</taxon>
        <taxon>Sordariomycetes</taxon>
        <taxon>Xylariomycetidae</taxon>
        <taxon>Amphisphaeriales</taxon>
        <taxon>Apiosporaceae</taxon>
        <taxon>Apiospora</taxon>
    </lineage>
</organism>
<dbReference type="Gene3D" id="3.40.50.720">
    <property type="entry name" value="NAD(P)-binding Rossmann-like Domain"/>
    <property type="match status" value="1"/>
</dbReference>
<protein>
    <submittedName>
        <fullName evidence="1">NAD(P)-binding protein</fullName>
    </submittedName>
</protein>
<dbReference type="SUPFAM" id="SSF51735">
    <property type="entry name" value="NAD(P)-binding Rossmann-fold domains"/>
    <property type="match status" value="1"/>
</dbReference>
<dbReference type="PANTHER" id="PTHR14097:SF9">
    <property type="entry name" value="EPIMERASE, PUTATIVE (AFU_ORTHOLOGUE AFUA_8G07320)-RELATED"/>
    <property type="match status" value="1"/>
</dbReference>
<accession>A0ABR1TJG6</accession>
<sequence length="243" mass="26391">MKVVIIGATGLVATELISQSMAMPEITSVVAVARKPVELEADAMDLAKFKSVVISDYEKFDDPAKAELSGADVCIWTVAITPGRLRQFDFAEVKRVCQDCTVAGLKAVSEANKGSAKPTTFIYMSADGVPEDLTKKPPFLGDYMIMRSETERLVKVFGQDHDQVDVHIVRPGMVWSSITFWRSVVANLFWATNLLTSAIPNIGLKVLAAAILDQAVRGFEKDDLSNADLVRLGEAALAKGAKR</sequence>
<proteinExistence type="predicted"/>
<keyword evidence="2" id="KW-1185">Reference proteome</keyword>
<name>A0ABR1TJG6_9PEZI</name>
<comment type="caution">
    <text evidence="1">The sequence shown here is derived from an EMBL/GenBank/DDBJ whole genome shotgun (WGS) entry which is preliminary data.</text>
</comment>
<dbReference type="PANTHER" id="PTHR14097">
    <property type="entry name" value="OXIDOREDUCTASE HTATIP2"/>
    <property type="match status" value="1"/>
</dbReference>
<dbReference type="EMBL" id="JAQQWM010000009">
    <property type="protein sequence ID" value="KAK8045874.1"/>
    <property type="molecule type" value="Genomic_DNA"/>
</dbReference>
<dbReference type="InterPro" id="IPR036291">
    <property type="entry name" value="NAD(P)-bd_dom_sf"/>
</dbReference>
<reference evidence="1 2" key="1">
    <citation type="submission" date="2023-01" db="EMBL/GenBank/DDBJ databases">
        <title>Analysis of 21 Apiospora genomes using comparative genomics revels a genus with tremendous synthesis potential of carbohydrate active enzymes and secondary metabolites.</title>
        <authorList>
            <person name="Sorensen T."/>
        </authorList>
    </citation>
    <scope>NUCLEOTIDE SEQUENCE [LARGE SCALE GENOMIC DNA]</scope>
    <source>
        <strain evidence="1 2">CBS 83171</strain>
    </source>
</reference>
<evidence type="ECO:0000313" key="2">
    <source>
        <dbReference type="Proteomes" id="UP001446871"/>
    </source>
</evidence>